<evidence type="ECO:0000313" key="3">
    <source>
        <dbReference type="Proteomes" id="UP000681720"/>
    </source>
</evidence>
<dbReference type="Proteomes" id="UP000681720">
    <property type="component" value="Unassembled WGS sequence"/>
</dbReference>
<dbReference type="AlphaFoldDB" id="A0A8S2YLC7"/>
<feature type="non-terminal residue" evidence="2">
    <location>
        <position position="1"/>
    </location>
</feature>
<proteinExistence type="predicted"/>
<organism evidence="2 3">
    <name type="scientific">Rotaria magnacalcarata</name>
    <dbReference type="NCBI Taxonomy" id="392030"/>
    <lineage>
        <taxon>Eukaryota</taxon>
        <taxon>Metazoa</taxon>
        <taxon>Spiralia</taxon>
        <taxon>Gnathifera</taxon>
        <taxon>Rotifera</taxon>
        <taxon>Eurotatoria</taxon>
        <taxon>Bdelloidea</taxon>
        <taxon>Philodinida</taxon>
        <taxon>Philodinidae</taxon>
        <taxon>Rotaria</taxon>
    </lineage>
</organism>
<comment type="caution">
    <text evidence="2">The sequence shown here is derived from an EMBL/GenBank/DDBJ whole genome shotgun (WGS) entry which is preliminary data.</text>
</comment>
<protein>
    <submittedName>
        <fullName evidence="2">Uncharacterized protein</fullName>
    </submittedName>
</protein>
<dbReference type="EMBL" id="CAJOBJ010096045">
    <property type="protein sequence ID" value="CAF4564989.1"/>
    <property type="molecule type" value="Genomic_DNA"/>
</dbReference>
<name>A0A8S2YLC7_9BILA</name>
<reference evidence="2" key="1">
    <citation type="submission" date="2021-02" db="EMBL/GenBank/DDBJ databases">
        <authorList>
            <person name="Nowell W R."/>
        </authorList>
    </citation>
    <scope>NUCLEOTIDE SEQUENCE</scope>
</reference>
<feature type="region of interest" description="Disordered" evidence="1">
    <location>
        <begin position="54"/>
        <end position="80"/>
    </location>
</feature>
<feature type="compositionally biased region" description="Polar residues" evidence="1">
    <location>
        <begin position="62"/>
        <end position="74"/>
    </location>
</feature>
<evidence type="ECO:0000313" key="2">
    <source>
        <dbReference type="EMBL" id="CAF4564989.1"/>
    </source>
</evidence>
<accession>A0A8S2YLC7</accession>
<feature type="non-terminal residue" evidence="2">
    <location>
        <position position="80"/>
    </location>
</feature>
<evidence type="ECO:0000256" key="1">
    <source>
        <dbReference type="SAM" id="MobiDB-lite"/>
    </source>
</evidence>
<sequence length="80" mass="8408">IEKAASESHIVIHTSNSADDLPSTKAIISGLNKRTKETGKSAIYIHTSGTGVLTEDVRGQPGSDTVYSDLNPDQINGLAD</sequence>
<gene>
    <name evidence="2" type="ORF">GIL414_LOCUS37416</name>
</gene>